<dbReference type="OrthoDB" id="6077599at2759"/>
<dbReference type="UCSC" id="uc060ytg.1">
    <property type="organism name" value="human"/>
</dbReference>
<evidence type="ECO:0000313" key="3">
    <source>
        <dbReference type="Proteomes" id="UP000005640"/>
    </source>
</evidence>
<dbReference type="Bgee" id="ENSG00000160410">
    <property type="expression patterns" value="Expressed in granulocyte and 140 other cell types or tissues"/>
</dbReference>
<dbReference type="Ensembl" id="ENST00000595523.5">
    <property type="protein sequence ID" value="ENSP00000468885.1"/>
    <property type="gene ID" value="ENSG00000160410.16"/>
</dbReference>
<sequence>MRPEQSSSTGTLQSSPPSSTSCAPKSWIPAFSVHPHT</sequence>
<keyword evidence="3" id="KW-1185">Reference proteome</keyword>
<reference evidence="2 3" key="2">
    <citation type="journal article" date="2004" name="Nature">
        <title>The DNA sequence and biology of human chromosome 19.</title>
        <authorList>
            <person name="Grimwood J."/>
            <person name="Gordon L.A."/>
            <person name="Olsen A."/>
            <person name="Terry A."/>
            <person name="Schmutz J."/>
            <person name="Lamerdin J."/>
            <person name="Hellsten U."/>
            <person name="Goodstein D."/>
            <person name="Couronne O."/>
            <person name="Tran-Gyamfi M."/>
            <person name="Aerts A."/>
            <person name="Altherr M."/>
            <person name="Ashworth L."/>
            <person name="Bajorek E."/>
            <person name="Black S."/>
            <person name="Branscomb E."/>
            <person name="Caenepeel S."/>
            <person name="Carrano A."/>
            <person name="Caoile C."/>
            <person name="Chan Y.M."/>
            <person name="Christensen M."/>
            <person name="Cleland C.A."/>
            <person name="Copeland A."/>
            <person name="Dalin E."/>
            <person name="Dehal P."/>
            <person name="Denys M."/>
            <person name="Detter J.C."/>
            <person name="Escobar J."/>
            <person name="Flowers D."/>
            <person name="Fotopulos D."/>
            <person name="Garcia C."/>
            <person name="Georgescu A.M."/>
            <person name="Glavina T."/>
            <person name="Gomez M."/>
            <person name="Gonzales E."/>
            <person name="Groza M."/>
            <person name="Hammon N."/>
            <person name="Hawkins T."/>
            <person name="Haydu L."/>
            <person name="Ho I."/>
            <person name="Huang W."/>
            <person name="Israni S."/>
            <person name="Jett J."/>
            <person name="Kadner K."/>
            <person name="Kimball H."/>
            <person name="Kobayashi A."/>
            <person name="Larionov V."/>
            <person name="Leem S.H."/>
            <person name="Lopez F."/>
            <person name="Lou Y."/>
            <person name="Lowry S."/>
            <person name="Malfatti S."/>
            <person name="Martinez D."/>
            <person name="McCready P."/>
            <person name="Medina C."/>
            <person name="Morgan J."/>
            <person name="Nelson K."/>
            <person name="Nolan M."/>
            <person name="Ovcharenko I."/>
            <person name="Pitluck S."/>
            <person name="Pollard M."/>
            <person name="Popkie A.P."/>
            <person name="Predki P."/>
            <person name="Quan G."/>
            <person name="Ramirez L."/>
            <person name="Rash S."/>
            <person name="Retterer J."/>
            <person name="Rodriguez A."/>
            <person name="Rogers S."/>
            <person name="Salamov A."/>
            <person name="Salazar A."/>
            <person name="She X."/>
            <person name="Smith D."/>
            <person name="Slezak T."/>
            <person name="Solovyev V."/>
            <person name="Thayer N."/>
            <person name="Tice H."/>
            <person name="Tsai M."/>
            <person name="Ustaszewska A."/>
            <person name="Vo N."/>
            <person name="Wagner M."/>
            <person name="Wheeler J."/>
            <person name="Wu K."/>
            <person name="Xie G."/>
            <person name="Yang J."/>
            <person name="Dubchak I."/>
            <person name="Furey T.S."/>
            <person name="DeJong P."/>
            <person name="Dickson M."/>
            <person name="Gordon D."/>
            <person name="Eichler E.E."/>
            <person name="Pennacchio L.A."/>
            <person name="Richardson P."/>
            <person name="Stubbs L."/>
            <person name="Rokhsar D.S."/>
            <person name="Myers R.M."/>
            <person name="Rubin E.M."/>
            <person name="Lucas S.M."/>
        </authorList>
    </citation>
    <scope>NUCLEOTIDE SEQUENCE [LARGE SCALE GENOMIC DNA]</scope>
</reference>
<dbReference type="ExpressionAtlas" id="M0QX42">
    <property type="expression patterns" value="baseline and differential"/>
</dbReference>
<dbReference type="EMBL" id="AC010412">
    <property type="status" value="NOT_ANNOTATED_CDS"/>
    <property type="molecule type" value="Genomic_DNA"/>
</dbReference>
<dbReference type="ChiTaRS" id="SHKBP1">
    <property type="organism name" value="human"/>
</dbReference>
<dbReference type="HOGENOM" id="CLU_3350856_0_0_1"/>
<dbReference type="VEuPathDB" id="HostDB:ENSG00000160410"/>
<organism evidence="2 3">
    <name type="scientific">Homo sapiens</name>
    <name type="common">Human</name>
    <dbReference type="NCBI Taxonomy" id="9606"/>
    <lineage>
        <taxon>Eukaryota</taxon>
        <taxon>Metazoa</taxon>
        <taxon>Chordata</taxon>
        <taxon>Craniata</taxon>
        <taxon>Vertebrata</taxon>
        <taxon>Euteleostomi</taxon>
        <taxon>Mammalia</taxon>
        <taxon>Eutheria</taxon>
        <taxon>Euarchontoglires</taxon>
        <taxon>Primates</taxon>
        <taxon>Haplorrhini</taxon>
        <taxon>Catarrhini</taxon>
        <taxon>Hominidae</taxon>
        <taxon>Homo</taxon>
    </lineage>
</organism>
<evidence type="ECO:0000313" key="2">
    <source>
        <dbReference type="Ensembl" id="ENSP00000468885.1"/>
    </source>
</evidence>
<proteinExistence type="predicted"/>
<dbReference type="Ensembl" id="ENST00000595523.5">
    <property type="protein sequence ID" value="ENSP00000468885.1"/>
    <property type="gene ID" value="ENSG00000160410.15"/>
</dbReference>
<name>M0QX42_HUMAN</name>
<dbReference type="GeneTree" id="ENSGT00940000153881"/>
<dbReference type="Proteomes" id="UP000005640">
    <property type="component" value="Chromosome 19"/>
</dbReference>
<gene>
    <name evidence="2" type="primary">SHKBP1</name>
</gene>
<feature type="compositionally biased region" description="Polar residues" evidence="1">
    <location>
        <begin position="1"/>
        <end position="23"/>
    </location>
</feature>
<dbReference type="AlphaFoldDB" id="M0QX42"/>
<dbReference type="PROSITE" id="PS51257">
    <property type="entry name" value="PROKAR_LIPOPROTEIN"/>
    <property type="match status" value="1"/>
</dbReference>
<evidence type="ECO:0000256" key="1">
    <source>
        <dbReference type="SAM" id="MobiDB-lite"/>
    </source>
</evidence>
<reference evidence="2" key="5">
    <citation type="submission" date="2025-09" db="UniProtKB">
        <authorList>
            <consortium name="Ensembl"/>
        </authorList>
    </citation>
    <scope>IDENTIFICATION</scope>
</reference>
<protein>
    <submittedName>
        <fullName evidence="2">SH3KBP1 binding protein 1</fullName>
    </submittedName>
</protein>
<reference evidence="2 3" key="3">
    <citation type="journal article" date="2004" name="Nature">
        <title>Finishing the euchromatic sequence of the human genome.</title>
        <authorList>
            <consortium name="International Human Genome Sequencing Consortium"/>
        </authorList>
    </citation>
    <scope>NUCLEOTIDE SEQUENCE [LARGE SCALE GENOMIC DNA]</scope>
</reference>
<reference evidence="2 3" key="1">
    <citation type="journal article" date="2001" name="Nature">
        <title>Initial sequencing and analysis of the human genome.</title>
        <authorList>
            <consortium name="International Human Genome Sequencing Consortium"/>
            <person name="Lander E.S."/>
            <person name="Linton L.M."/>
            <person name="Birren B."/>
            <person name="Nusbaum C."/>
            <person name="Zody M.C."/>
            <person name="Baldwin J."/>
            <person name="Devon K."/>
            <person name="Dewar K."/>
            <person name="Doyle M."/>
            <person name="FitzHugh W."/>
            <person name="Funke R."/>
            <person name="Gage D."/>
            <person name="Harris K."/>
            <person name="Heaford A."/>
            <person name="Howland J."/>
            <person name="Kann L."/>
            <person name="Lehoczky J."/>
            <person name="LeVine R."/>
            <person name="McEwan P."/>
            <person name="McKernan K."/>
            <person name="Meldrim J."/>
            <person name="Mesirov J.P."/>
            <person name="Miranda C."/>
            <person name="Morris W."/>
            <person name="Naylor J."/>
            <person name="Raymond C."/>
            <person name="Rosetti M."/>
            <person name="Santos R."/>
            <person name="Sheridan A."/>
            <person name="Sougnez C."/>
            <person name="Stange-Thomann N."/>
            <person name="Stojanovic N."/>
            <person name="Subramanian A."/>
            <person name="Wyman D."/>
            <person name="Rogers J."/>
            <person name="Sulston J."/>
            <person name="Ainscough R."/>
            <person name="Beck S."/>
            <person name="Bentley D."/>
            <person name="Burton J."/>
            <person name="Clee C."/>
            <person name="Carter N."/>
            <person name="Coulson A."/>
            <person name="Deadman R."/>
            <person name="Deloukas P."/>
            <person name="Dunham A."/>
            <person name="Dunham I."/>
            <person name="Durbin R."/>
            <person name="French L."/>
            <person name="Grafham D."/>
            <person name="Gregory S."/>
            <person name="Hubbard T."/>
            <person name="Humphray S."/>
            <person name="Hunt A."/>
            <person name="Jones M."/>
            <person name="Lloyd C."/>
            <person name="McMurray A."/>
            <person name="Matthews L."/>
            <person name="Mercer S."/>
            <person name="Milne S."/>
            <person name="Mullikin J.C."/>
            <person name="Mungall A."/>
            <person name="Plumb R."/>
            <person name="Ross M."/>
            <person name="Shownkeen R."/>
            <person name="Sims S."/>
            <person name="Waterston R.H."/>
            <person name="Wilson R.K."/>
            <person name="Hillier L.W."/>
            <person name="McPherson J.D."/>
            <person name="Marra M.A."/>
            <person name="Mardis E.R."/>
            <person name="Fulton L.A."/>
            <person name="Chinwalla A.T."/>
            <person name="Pepin K.H."/>
            <person name="Gish W.R."/>
            <person name="Chissoe S.L."/>
            <person name="Wendl M.C."/>
            <person name="Delehaunty K.D."/>
            <person name="Miner T.L."/>
            <person name="Delehaunty A."/>
            <person name="Kramer J.B."/>
            <person name="Cook L.L."/>
            <person name="Fulton R.S."/>
            <person name="Johnson D.L."/>
            <person name="Minx P.J."/>
            <person name="Clifton S.W."/>
            <person name="Hawkins T."/>
            <person name="Branscomb E."/>
            <person name="Predki P."/>
            <person name="Richardson P."/>
            <person name="Wenning S."/>
            <person name="Slezak T."/>
            <person name="Doggett N."/>
            <person name="Cheng J.F."/>
            <person name="Olsen A."/>
            <person name="Lucas S."/>
            <person name="Elkin C."/>
            <person name="Uberbacher E."/>
            <person name="Frazier M."/>
            <person name="Gibbs R.A."/>
            <person name="Muzny D.M."/>
            <person name="Scherer S.E."/>
            <person name="Bouck J.B."/>
            <person name="Sodergren E.J."/>
            <person name="Worley K.C."/>
            <person name="Rives C.M."/>
            <person name="Gorrell J.H."/>
            <person name="Metzker M.L."/>
            <person name="Naylor S.L."/>
            <person name="Kucherlapati R.S."/>
            <person name="Nelson D.L."/>
            <person name="Weinstock G.M."/>
            <person name="Sakaki Y."/>
            <person name="Fujiyama A."/>
            <person name="Hattori M."/>
            <person name="Yada T."/>
            <person name="Toyoda A."/>
            <person name="Itoh T."/>
            <person name="Kawagoe C."/>
            <person name="Watanabe H."/>
            <person name="Totoki Y."/>
            <person name="Taylor T."/>
            <person name="Weissenbach J."/>
            <person name="Heilig R."/>
            <person name="Saurin W."/>
            <person name="Artiguenave F."/>
            <person name="Brottier P."/>
            <person name="Bruls T."/>
            <person name="Pelletier E."/>
            <person name="Robert C."/>
            <person name="Wincker P."/>
            <person name="Smith D.R."/>
            <person name="Doucette-Stamm L."/>
            <person name="Rubenfield M."/>
            <person name="Weinstock K."/>
            <person name="Lee H.M."/>
            <person name="Dubois J."/>
            <person name="Rosenthal A."/>
            <person name="Platzer M."/>
            <person name="Nyakatura G."/>
            <person name="Taudien S."/>
            <person name="Rump A."/>
            <person name="Yang H."/>
            <person name="Yu J."/>
            <person name="Wang J."/>
            <person name="Huang G."/>
            <person name="Gu J."/>
            <person name="Hood L."/>
            <person name="Rowen L."/>
            <person name="Madan A."/>
            <person name="Qin S."/>
            <person name="Davis R.W."/>
            <person name="Federspiel N.A."/>
            <person name="Abola A.P."/>
            <person name="Proctor M.J."/>
            <person name="Myers R.M."/>
            <person name="Schmutz J."/>
            <person name="Dickson M."/>
            <person name="Grimwood J."/>
            <person name="Cox D.R."/>
            <person name="Olson M.V."/>
            <person name="Kaul R."/>
            <person name="Raymond C."/>
            <person name="Shimizu N."/>
            <person name="Kawasaki K."/>
            <person name="Minoshima S."/>
            <person name="Evans G.A."/>
            <person name="Athanasiou M."/>
            <person name="Schultz R."/>
            <person name="Roe B.A."/>
            <person name="Chen F."/>
            <person name="Pan H."/>
            <person name="Ramser J."/>
            <person name="Lehrach H."/>
            <person name="Reinhardt R."/>
            <person name="McCombie W.R."/>
            <person name="de la Bastide M."/>
            <person name="Dedhia N."/>
            <person name="Blocker H."/>
            <person name="Hornischer K."/>
            <person name="Nordsiek G."/>
            <person name="Agarwala R."/>
            <person name="Aravind L."/>
            <person name="Bailey J.A."/>
            <person name="Bateman A."/>
            <person name="Batzoglou S."/>
            <person name="Birney E."/>
            <person name="Bork P."/>
            <person name="Brown D.G."/>
            <person name="Burge C.B."/>
            <person name="Cerutti L."/>
            <person name="Chen H.C."/>
            <person name="Church D."/>
            <person name="Clamp M."/>
            <person name="Copley R.R."/>
            <person name="Doerks T."/>
            <person name="Eddy S.R."/>
            <person name="Eichler E.E."/>
            <person name="Furey T.S."/>
            <person name="Galagan J."/>
            <person name="Gilbert J.G."/>
            <person name="Harmon C."/>
            <person name="Hayashizaki Y."/>
            <person name="Haussler D."/>
            <person name="Hermjakob H."/>
            <person name="Hokamp K."/>
            <person name="Jang W."/>
            <person name="Johnson L.S."/>
            <person name="Jones T.A."/>
            <person name="Kasif S."/>
            <person name="Kaspryzk A."/>
            <person name="Kennedy S."/>
            <person name="Kent W.J."/>
            <person name="Kitts P."/>
            <person name="Koonin E.V."/>
            <person name="Korf I."/>
            <person name="Kulp D."/>
            <person name="Lancet D."/>
            <person name="Lowe T.M."/>
            <person name="McLysaght A."/>
            <person name="Mikkelsen T."/>
            <person name="Moran J.V."/>
            <person name="Mulder N."/>
            <person name="Pollara V.J."/>
            <person name="Ponting C.P."/>
            <person name="Schuler G."/>
            <person name="Schultz J."/>
            <person name="Slater G."/>
            <person name="Smit A.F."/>
            <person name="Stupka E."/>
            <person name="Szustakowski J."/>
            <person name="Thierry-Mieg D."/>
            <person name="Thierry-Mieg J."/>
            <person name="Wagner L."/>
            <person name="Wallis J."/>
            <person name="Wheeler R."/>
            <person name="Williams A."/>
            <person name="Wolf Y.I."/>
            <person name="Wolfe K.H."/>
            <person name="Yang S.P."/>
            <person name="Yeh R.F."/>
            <person name="Collins F."/>
            <person name="Guyer M.S."/>
            <person name="Peterson J."/>
            <person name="Felsenfeld A."/>
            <person name="Wetterstrand K.A."/>
            <person name="Patrinos A."/>
            <person name="Morgan M.J."/>
            <person name="de Jong P."/>
            <person name="Catanese J.J."/>
            <person name="Osoegawa K."/>
            <person name="Shizuya H."/>
            <person name="Choi S."/>
            <person name="Chen Y.J."/>
        </authorList>
    </citation>
    <scope>NUCLEOTIDE SEQUENCE [LARGE SCALE GENOMIC DNA]</scope>
</reference>
<accession>M0QX42</accession>
<dbReference type="EMBL" id="AC020929">
    <property type="status" value="NOT_ANNOTATED_CDS"/>
    <property type="molecule type" value="Genomic_DNA"/>
</dbReference>
<dbReference type="HGNC" id="HGNC:19214">
    <property type="gene designation" value="SHKBP1"/>
</dbReference>
<dbReference type="OpenTargets" id="ENSG00000160410"/>
<reference evidence="2" key="4">
    <citation type="submission" date="2025-08" db="UniProtKB">
        <authorList>
            <consortium name="Ensembl"/>
        </authorList>
    </citation>
    <scope>IDENTIFICATION</scope>
</reference>
<feature type="region of interest" description="Disordered" evidence="1">
    <location>
        <begin position="1"/>
        <end position="28"/>
    </location>
</feature>